<dbReference type="AlphaFoldDB" id="A0A6A4PX59"/>
<keyword evidence="1" id="KW-1133">Transmembrane helix</keyword>
<keyword evidence="3" id="KW-1185">Reference proteome</keyword>
<name>A0A6A4PX59_LUPAL</name>
<dbReference type="EMBL" id="WOCE01000010">
    <property type="protein sequence ID" value="KAE9605884.1"/>
    <property type="molecule type" value="Genomic_DNA"/>
</dbReference>
<organism evidence="2 3">
    <name type="scientific">Lupinus albus</name>
    <name type="common">White lupine</name>
    <name type="synonym">Lupinus termis</name>
    <dbReference type="NCBI Taxonomy" id="3870"/>
    <lineage>
        <taxon>Eukaryota</taxon>
        <taxon>Viridiplantae</taxon>
        <taxon>Streptophyta</taxon>
        <taxon>Embryophyta</taxon>
        <taxon>Tracheophyta</taxon>
        <taxon>Spermatophyta</taxon>
        <taxon>Magnoliopsida</taxon>
        <taxon>eudicotyledons</taxon>
        <taxon>Gunneridae</taxon>
        <taxon>Pentapetalae</taxon>
        <taxon>rosids</taxon>
        <taxon>fabids</taxon>
        <taxon>Fabales</taxon>
        <taxon>Fabaceae</taxon>
        <taxon>Papilionoideae</taxon>
        <taxon>50 kb inversion clade</taxon>
        <taxon>genistoids sensu lato</taxon>
        <taxon>core genistoids</taxon>
        <taxon>Genisteae</taxon>
        <taxon>Lupinus</taxon>
    </lineage>
</organism>
<evidence type="ECO:0000313" key="2">
    <source>
        <dbReference type="EMBL" id="KAE9605884.1"/>
    </source>
</evidence>
<feature type="transmembrane region" description="Helical" evidence="1">
    <location>
        <begin position="29"/>
        <end position="46"/>
    </location>
</feature>
<reference evidence="3" key="1">
    <citation type="journal article" date="2020" name="Nat. Commun.">
        <title>Genome sequence of the cluster root forming white lupin.</title>
        <authorList>
            <person name="Hufnagel B."/>
            <person name="Marques A."/>
            <person name="Soriano A."/>
            <person name="Marques L."/>
            <person name="Divol F."/>
            <person name="Doumas P."/>
            <person name="Sallet E."/>
            <person name="Mancinotti D."/>
            <person name="Carrere S."/>
            <person name="Marande W."/>
            <person name="Arribat S."/>
            <person name="Keller J."/>
            <person name="Huneau C."/>
            <person name="Blein T."/>
            <person name="Aime D."/>
            <person name="Laguerre M."/>
            <person name="Taylor J."/>
            <person name="Schubert V."/>
            <person name="Nelson M."/>
            <person name="Geu-Flores F."/>
            <person name="Crespi M."/>
            <person name="Gallardo-Guerrero K."/>
            <person name="Delaux P.-M."/>
            <person name="Salse J."/>
            <person name="Berges H."/>
            <person name="Guyot R."/>
            <person name="Gouzy J."/>
            <person name="Peret B."/>
        </authorList>
    </citation>
    <scope>NUCLEOTIDE SEQUENCE [LARGE SCALE GENOMIC DNA]</scope>
    <source>
        <strain evidence="3">cv. Amiga</strain>
    </source>
</reference>
<gene>
    <name evidence="2" type="ORF">Lalb_Chr10g0102031</name>
</gene>
<proteinExistence type="predicted"/>
<evidence type="ECO:0000256" key="1">
    <source>
        <dbReference type="SAM" id="Phobius"/>
    </source>
</evidence>
<sequence>MINHHSSPEIIERRVQNKTVGSFNVKSKLLLFIGSFCLILFTLKGIEMMMKTSYYTPHCMI</sequence>
<comment type="caution">
    <text evidence="2">The sequence shown here is derived from an EMBL/GenBank/DDBJ whole genome shotgun (WGS) entry which is preliminary data.</text>
</comment>
<keyword evidence="1" id="KW-0812">Transmembrane</keyword>
<keyword evidence="1" id="KW-0472">Membrane</keyword>
<evidence type="ECO:0000313" key="3">
    <source>
        <dbReference type="Proteomes" id="UP000447434"/>
    </source>
</evidence>
<accession>A0A6A4PX59</accession>
<protein>
    <submittedName>
        <fullName evidence="2">Uncharacterized protein</fullName>
    </submittedName>
</protein>
<dbReference type="Proteomes" id="UP000447434">
    <property type="component" value="Chromosome 10"/>
</dbReference>